<dbReference type="EMBL" id="JAUUIA010000725">
    <property type="protein sequence ID" value="MDP0971415.1"/>
    <property type="molecule type" value="Genomic_DNA"/>
</dbReference>
<organism evidence="1 2">
    <name type="scientific">Klebsiella pneumoniae</name>
    <dbReference type="NCBI Taxonomy" id="573"/>
    <lineage>
        <taxon>Bacteria</taxon>
        <taxon>Pseudomonadati</taxon>
        <taxon>Pseudomonadota</taxon>
        <taxon>Gammaproteobacteria</taxon>
        <taxon>Enterobacterales</taxon>
        <taxon>Enterobacteriaceae</taxon>
        <taxon>Klebsiella/Raoultella group</taxon>
        <taxon>Klebsiella</taxon>
        <taxon>Klebsiella pneumoniae complex</taxon>
    </lineage>
</organism>
<accession>A0AAW8ALY4</accession>
<dbReference type="Proteomes" id="UP001244490">
    <property type="component" value="Unassembled WGS sequence"/>
</dbReference>
<dbReference type="AlphaFoldDB" id="A0AAW8ALY4"/>
<reference evidence="1" key="1">
    <citation type="submission" date="2023-07" db="EMBL/GenBank/DDBJ databases">
        <authorList>
            <person name="Peng Z."/>
        </authorList>
    </citation>
    <scope>NUCLEOTIDE SEQUENCE</scope>
    <source>
        <strain evidence="1">KP219</strain>
    </source>
</reference>
<name>A0AAW8ALY4_KLEPN</name>
<evidence type="ECO:0000313" key="1">
    <source>
        <dbReference type="EMBL" id="MDP0971415.1"/>
    </source>
</evidence>
<evidence type="ECO:0000313" key="2">
    <source>
        <dbReference type="Proteomes" id="UP001244490"/>
    </source>
</evidence>
<feature type="non-terminal residue" evidence="1">
    <location>
        <position position="74"/>
    </location>
</feature>
<proteinExistence type="predicted"/>
<gene>
    <name evidence="1" type="ORF">Q6294_31220</name>
</gene>
<sequence>MGQAQLDADNLFRLKSRGTESLKPNSDYDEVLPAWDISVHEMLNQTSYMNVILGDPSFKPALPKSPSLPYATVL</sequence>
<protein>
    <submittedName>
        <fullName evidence="1">Uncharacterized protein</fullName>
    </submittedName>
</protein>
<comment type="caution">
    <text evidence="1">The sequence shown here is derived from an EMBL/GenBank/DDBJ whole genome shotgun (WGS) entry which is preliminary data.</text>
</comment>